<proteinExistence type="predicted"/>
<evidence type="ECO:0000313" key="4">
    <source>
        <dbReference type="Proteomes" id="UP000319836"/>
    </source>
</evidence>
<organism evidence="3 4">
    <name type="scientific">Eiseniibacteriota bacterium</name>
    <dbReference type="NCBI Taxonomy" id="2212470"/>
    <lineage>
        <taxon>Bacteria</taxon>
        <taxon>Candidatus Eiseniibacteriota</taxon>
    </lineage>
</organism>
<gene>
    <name evidence="3" type="ORF">E6K80_06860</name>
</gene>
<dbReference type="GO" id="GO:0016779">
    <property type="term" value="F:nucleotidyltransferase activity"/>
    <property type="evidence" value="ECO:0007669"/>
    <property type="project" value="InterPro"/>
</dbReference>
<dbReference type="CDD" id="cd00090">
    <property type="entry name" value="HTH_ARSR"/>
    <property type="match status" value="1"/>
</dbReference>
<protein>
    <recommendedName>
        <fullName evidence="2">Polymerase nucleotidyl transferase domain-containing protein</fullName>
    </recommendedName>
</protein>
<evidence type="ECO:0000259" key="2">
    <source>
        <dbReference type="Pfam" id="PF01909"/>
    </source>
</evidence>
<feature type="region of interest" description="Disordered" evidence="1">
    <location>
        <begin position="172"/>
        <end position="202"/>
    </location>
</feature>
<dbReference type="SUPFAM" id="SSF46785">
    <property type="entry name" value="Winged helix' DNA-binding domain"/>
    <property type="match status" value="1"/>
</dbReference>
<dbReference type="InterPro" id="IPR002934">
    <property type="entry name" value="Polymerase_NTP_transf_dom"/>
</dbReference>
<dbReference type="InterPro" id="IPR011991">
    <property type="entry name" value="ArsR-like_HTH"/>
</dbReference>
<evidence type="ECO:0000313" key="3">
    <source>
        <dbReference type="EMBL" id="TMQ70982.1"/>
    </source>
</evidence>
<dbReference type="InterPro" id="IPR036390">
    <property type="entry name" value="WH_DNA-bd_sf"/>
</dbReference>
<feature type="domain" description="Polymerase nucleotidyl transferase" evidence="2">
    <location>
        <begin position="85"/>
        <end position="135"/>
    </location>
</feature>
<dbReference type="SUPFAM" id="SSF81301">
    <property type="entry name" value="Nucleotidyltransferase"/>
    <property type="match status" value="1"/>
</dbReference>
<dbReference type="Gene3D" id="1.10.10.10">
    <property type="entry name" value="Winged helix-like DNA-binding domain superfamily/Winged helix DNA-binding domain"/>
    <property type="match status" value="1"/>
</dbReference>
<reference evidence="3 4" key="1">
    <citation type="journal article" date="2019" name="Nat. Microbiol.">
        <title>Mediterranean grassland soil C-N compound turnover is dependent on rainfall and depth, and is mediated by genomically divergent microorganisms.</title>
        <authorList>
            <person name="Diamond S."/>
            <person name="Andeer P.F."/>
            <person name="Li Z."/>
            <person name="Crits-Christoph A."/>
            <person name="Burstein D."/>
            <person name="Anantharaman K."/>
            <person name="Lane K.R."/>
            <person name="Thomas B.C."/>
            <person name="Pan C."/>
            <person name="Northen T.R."/>
            <person name="Banfield J.F."/>
        </authorList>
    </citation>
    <scope>NUCLEOTIDE SEQUENCE [LARGE SCALE GENOMIC DNA]</scope>
    <source>
        <strain evidence="3">WS_10</strain>
    </source>
</reference>
<sequence length="202" mass="22563">MEPSKWWYLSELARHLELRPSSLQRPLAVLSAAGILARRREGNRIYFRPEDACPYRGDLQALIAKTAGIVEVLREALAPHRAQMKVAFVYGSVARSLERPGSDLDLMVVGQAGLAELSPALHDAERRIGRPVNASVYPPQEFRRKLEAGSHFLTSVLDKEKLYVVGTEHDLGEARSGGSRRTAHHQQEGARRPARRVRKKSA</sequence>
<dbReference type="AlphaFoldDB" id="A0A538U513"/>
<comment type="caution">
    <text evidence="3">The sequence shown here is derived from an EMBL/GenBank/DDBJ whole genome shotgun (WGS) entry which is preliminary data.</text>
</comment>
<feature type="compositionally biased region" description="Basic residues" evidence="1">
    <location>
        <begin position="192"/>
        <end position="202"/>
    </location>
</feature>
<accession>A0A538U513</accession>
<dbReference type="InterPro" id="IPR036388">
    <property type="entry name" value="WH-like_DNA-bd_sf"/>
</dbReference>
<dbReference type="InterPro" id="IPR043519">
    <property type="entry name" value="NT_sf"/>
</dbReference>
<evidence type="ECO:0000256" key="1">
    <source>
        <dbReference type="SAM" id="MobiDB-lite"/>
    </source>
</evidence>
<name>A0A538U513_UNCEI</name>
<dbReference type="Proteomes" id="UP000319836">
    <property type="component" value="Unassembled WGS sequence"/>
</dbReference>
<dbReference type="Gene3D" id="3.30.460.10">
    <property type="entry name" value="Beta Polymerase, domain 2"/>
    <property type="match status" value="1"/>
</dbReference>
<dbReference type="Pfam" id="PF01909">
    <property type="entry name" value="NTP_transf_2"/>
    <property type="match status" value="1"/>
</dbReference>
<dbReference type="EMBL" id="VBPA01000163">
    <property type="protein sequence ID" value="TMQ70982.1"/>
    <property type="molecule type" value="Genomic_DNA"/>
</dbReference>
<dbReference type="CDD" id="cd05403">
    <property type="entry name" value="NT_KNTase_like"/>
    <property type="match status" value="1"/>
</dbReference>